<keyword evidence="4 5" id="KW-0472">Membrane</keyword>
<dbReference type="Proteomes" id="UP000291191">
    <property type="component" value="Unassembled WGS sequence"/>
</dbReference>
<keyword evidence="2 5" id="KW-0812">Transmembrane</keyword>
<dbReference type="RefSeq" id="WP_021968310.1">
    <property type="nucleotide sequence ID" value="NZ_JADNLS010000009.1"/>
</dbReference>
<evidence type="ECO:0000313" key="7">
    <source>
        <dbReference type="EMBL" id="RYT73162.1"/>
    </source>
</evidence>
<dbReference type="PANTHER" id="PTHR37422:SF13">
    <property type="entry name" value="LIPOPOLYSACCHARIDE BIOSYNTHESIS PROTEIN PA4999-RELATED"/>
    <property type="match status" value="1"/>
</dbReference>
<feature type="transmembrane region" description="Helical" evidence="5">
    <location>
        <begin position="403"/>
        <end position="424"/>
    </location>
</feature>
<dbReference type="GO" id="GO:0016020">
    <property type="term" value="C:membrane"/>
    <property type="evidence" value="ECO:0007669"/>
    <property type="project" value="UniProtKB-SubCell"/>
</dbReference>
<evidence type="ECO:0000313" key="8">
    <source>
        <dbReference type="Proteomes" id="UP000291191"/>
    </source>
</evidence>
<feature type="transmembrane region" description="Helical" evidence="5">
    <location>
        <begin position="33"/>
        <end position="54"/>
    </location>
</feature>
<dbReference type="GO" id="GO:0016874">
    <property type="term" value="F:ligase activity"/>
    <property type="evidence" value="ECO:0007669"/>
    <property type="project" value="UniProtKB-KW"/>
</dbReference>
<gene>
    <name evidence="7" type="ORF">EAJ06_23220</name>
</gene>
<dbReference type="SUPFAM" id="SSF48452">
    <property type="entry name" value="TPR-like"/>
    <property type="match status" value="1"/>
</dbReference>
<feature type="transmembrane region" description="Helical" evidence="5">
    <location>
        <begin position="232"/>
        <end position="251"/>
    </location>
</feature>
<proteinExistence type="predicted"/>
<feature type="transmembrane region" description="Helical" evidence="5">
    <location>
        <begin position="61"/>
        <end position="79"/>
    </location>
</feature>
<reference evidence="7 8" key="1">
    <citation type="journal article" date="2019" name="Science, e1252229">
        <title>Invertible promoters mediate bacterial phase variation, antibiotic resistance, and host adaptation in the gut.</title>
        <authorList>
            <person name="Jiang X."/>
            <person name="Hall A.B."/>
            <person name="Arthur T.D."/>
            <person name="Plichta D.R."/>
            <person name="Covington C.T."/>
            <person name="Poyet M."/>
            <person name="Crothers J."/>
            <person name="Moses P.L."/>
            <person name="Tolonen A.C."/>
            <person name="Vlamakis H."/>
            <person name="Alm E.J."/>
            <person name="Xavier R.J."/>
        </authorList>
    </citation>
    <scope>NUCLEOTIDE SEQUENCE [LARGE SCALE GENOMIC DNA]</scope>
    <source>
        <strain evidence="8">bf_0095</strain>
    </source>
</reference>
<feature type="transmembrane region" description="Helical" evidence="5">
    <location>
        <begin position="203"/>
        <end position="220"/>
    </location>
</feature>
<accession>A0A3E4KVX5</accession>
<dbReference type="EMBL" id="RCXO01000053">
    <property type="protein sequence ID" value="RYT73162.1"/>
    <property type="molecule type" value="Genomic_DNA"/>
</dbReference>
<feature type="transmembrane region" description="Helical" evidence="5">
    <location>
        <begin position="349"/>
        <end position="366"/>
    </location>
</feature>
<evidence type="ECO:0000259" key="6">
    <source>
        <dbReference type="Pfam" id="PF04932"/>
    </source>
</evidence>
<feature type="transmembrane region" description="Helical" evidence="5">
    <location>
        <begin position="85"/>
        <end position="103"/>
    </location>
</feature>
<keyword evidence="7" id="KW-0436">Ligase</keyword>
<evidence type="ECO:0000256" key="1">
    <source>
        <dbReference type="ARBA" id="ARBA00004141"/>
    </source>
</evidence>
<organism evidence="7 8">
    <name type="scientific">Bacteroides intestinalis</name>
    <dbReference type="NCBI Taxonomy" id="329854"/>
    <lineage>
        <taxon>Bacteria</taxon>
        <taxon>Pseudomonadati</taxon>
        <taxon>Bacteroidota</taxon>
        <taxon>Bacteroidia</taxon>
        <taxon>Bacteroidales</taxon>
        <taxon>Bacteroidaceae</taxon>
        <taxon>Bacteroides</taxon>
    </lineage>
</organism>
<evidence type="ECO:0000256" key="3">
    <source>
        <dbReference type="ARBA" id="ARBA00022989"/>
    </source>
</evidence>
<feature type="transmembrane region" description="Helical" evidence="5">
    <location>
        <begin position="372"/>
        <end position="391"/>
    </location>
</feature>
<dbReference type="Pfam" id="PF04932">
    <property type="entry name" value="Wzy_C"/>
    <property type="match status" value="1"/>
</dbReference>
<evidence type="ECO:0000256" key="2">
    <source>
        <dbReference type="ARBA" id="ARBA00022692"/>
    </source>
</evidence>
<feature type="transmembrane region" description="Helical" evidence="5">
    <location>
        <begin position="324"/>
        <end position="342"/>
    </location>
</feature>
<feature type="transmembrane region" description="Helical" evidence="5">
    <location>
        <begin position="151"/>
        <end position="172"/>
    </location>
</feature>
<dbReference type="InterPro" id="IPR007016">
    <property type="entry name" value="O-antigen_ligase-rel_domated"/>
</dbReference>
<comment type="subcellular location">
    <subcellularLocation>
        <location evidence="1">Membrane</location>
        <topology evidence="1">Multi-pass membrane protein</topology>
    </subcellularLocation>
</comment>
<comment type="caution">
    <text evidence="7">The sequence shown here is derived from an EMBL/GenBank/DDBJ whole genome shotgun (WGS) entry which is preliminary data.</text>
</comment>
<feature type="domain" description="O-antigen ligase-related" evidence="6">
    <location>
        <begin position="189"/>
        <end position="332"/>
    </location>
</feature>
<dbReference type="InterPro" id="IPR011990">
    <property type="entry name" value="TPR-like_helical_dom_sf"/>
</dbReference>
<keyword evidence="3 5" id="KW-1133">Transmembrane helix</keyword>
<sequence length="584" mass="67155">MKSKINYLISLLLGLLIIMSVAGIPVEVFNHPKTFAVFGMAGISLIISFLCFIAPQKDIKFSRLNIFCFLFLLLYVIDFLHLNTIWNIGYLCLLSLFIASHLLQQIHYIIIFKSLLGAAVLLTIWGYLQYFEYIPSNSEYFLITGPFHNPAVFAIMLSLLLSIALNSIILFYRSLMNHKFFLVFIITVVLFCIPLLILTYARAAYLALLASVLYCLYLKLRNNGKGRKIKLYYSAGVLLVILISIGMLYKLKPQSANGRFLVWKISCRMIHDKPLTGFGKGGFAANYLYYQADYMKSFASPEERRLAGSTHLAFNEPLRITVEYGLIGLIIYSSFIIWILFLSTNRTTVCVLLKAFLAGIVVWGMFGYPDQVFSIQALWIIAIACYLNKNSGTTYEFSGTNRLLSKIVIIVICGTNCFLGMKLWNKRTSYHELYTCLDSQNFQSISQDSNIFVRLQEEMIDDINFAYLYWQLTKMRHQEIEFLRISDYLEKSFPTPGLLLMKGDYLKKKSCWKEAEEAYKLASDMMPSLQLPRGKLAFLYNETGRKEEAVAIAHEILTEDVKVYSFSTFDLHRDLRRIFEDELK</sequence>
<dbReference type="PANTHER" id="PTHR37422">
    <property type="entry name" value="TEICHURONIC ACID BIOSYNTHESIS PROTEIN TUAE"/>
    <property type="match status" value="1"/>
</dbReference>
<keyword evidence="8" id="KW-1185">Reference proteome</keyword>
<evidence type="ECO:0000256" key="5">
    <source>
        <dbReference type="SAM" id="Phobius"/>
    </source>
</evidence>
<name>A0A3E4KVX5_9BACE</name>
<dbReference type="AlphaFoldDB" id="A0A3E4KVX5"/>
<protein>
    <submittedName>
        <fullName evidence="7">O-antigen ligase family protein</fullName>
    </submittedName>
</protein>
<dbReference type="InterPro" id="IPR051533">
    <property type="entry name" value="WaaL-like"/>
</dbReference>
<feature type="transmembrane region" description="Helical" evidence="5">
    <location>
        <begin position="179"/>
        <end position="197"/>
    </location>
</feature>
<dbReference type="OrthoDB" id="1454576at2"/>
<feature type="transmembrane region" description="Helical" evidence="5">
    <location>
        <begin position="110"/>
        <end position="131"/>
    </location>
</feature>
<evidence type="ECO:0000256" key="4">
    <source>
        <dbReference type="ARBA" id="ARBA00023136"/>
    </source>
</evidence>